<dbReference type="RefSeq" id="WP_108787079.1">
    <property type="nucleotide sequence ID" value="NZ_ONZG01000004.1"/>
</dbReference>
<reference evidence="3" key="1">
    <citation type="submission" date="2018-03" db="EMBL/GenBank/DDBJ databases">
        <authorList>
            <person name="Rodrigo-Torres L."/>
            <person name="Arahal R. D."/>
            <person name="Lucena T."/>
        </authorList>
    </citation>
    <scope>NUCLEOTIDE SEQUENCE [LARGE SCALE GENOMIC DNA]</scope>
    <source>
        <strain evidence="3">CECT 7615</strain>
    </source>
</reference>
<keyword evidence="3" id="KW-1185">Reference proteome</keyword>
<sequence length="280" mass="29633">MTRNTGAAASERVEQLLRRDRAIVLISLTLVVVLAATYTVFGVGMNMSAVEMTRMARPVGEPMQMGSAAPWTALHAVLIFLMWWVMMIAMMTPSAAPTVLLFAAIKKMGPDAPRSGAFTALFLVGYLLTWGIFSLGATGAQWGLEAAGLSDGPMMTLKSKGAAGVLLLAAGLYQLSAFKDACLRHCRSPAHFLAEHHRPGLLGAFATGADHGLYCLGCCWALMALLFVGGVMNLYWIAGIAIYVALEKIAPKGRWLSFVTGGALVCSGLYLSATAVISAT</sequence>
<evidence type="ECO:0000313" key="3">
    <source>
        <dbReference type="Proteomes" id="UP000244898"/>
    </source>
</evidence>
<keyword evidence="1" id="KW-0472">Membrane</keyword>
<feature type="transmembrane region" description="Helical" evidence="1">
    <location>
        <begin position="220"/>
        <end position="246"/>
    </location>
</feature>
<evidence type="ECO:0008006" key="4">
    <source>
        <dbReference type="Google" id="ProtNLM"/>
    </source>
</evidence>
<accession>A0A2R8C812</accession>
<dbReference type="InterPro" id="IPR018688">
    <property type="entry name" value="PpoB2-like"/>
</dbReference>
<dbReference type="Proteomes" id="UP000244898">
    <property type="component" value="Unassembled WGS sequence"/>
</dbReference>
<dbReference type="Pfam" id="PF09948">
    <property type="entry name" value="PpoB2"/>
    <property type="match status" value="1"/>
</dbReference>
<gene>
    <name evidence="2" type="ORF">TRM7615_02067</name>
</gene>
<dbReference type="AlphaFoldDB" id="A0A2R8C812"/>
<evidence type="ECO:0000256" key="1">
    <source>
        <dbReference type="SAM" id="Phobius"/>
    </source>
</evidence>
<evidence type="ECO:0000313" key="2">
    <source>
        <dbReference type="EMBL" id="SPJ28565.1"/>
    </source>
</evidence>
<feature type="transmembrane region" description="Helical" evidence="1">
    <location>
        <begin position="258"/>
        <end position="279"/>
    </location>
</feature>
<dbReference type="EMBL" id="ONZG01000004">
    <property type="protein sequence ID" value="SPJ28565.1"/>
    <property type="molecule type" value="Genomic_DNA"/>
</dbReference>
<feature type="transmembrane region" description="Helical" evidence="1">
    <location>
        <begin position="22"/>
        <end position="45"/>
    </location>
</feature>
<dbReference type="OrthoDB" id="164118at2"/>
<keyword evidence="1" id="KW-0812">Transmembrane</keyword>
<name>A0A2R8C812_9RHOB</name>
<feature type="transmembrane region" description="Helical" evidence="1">
    <location>
        <begin position="117"/>
        <end position="144"/>
    </location>
</feature>
<organism evidence="2 3">
    <name type="scientific">Falsiruegeria mediterranea M17</name>
    <dbReference type="NCBI Taxonomy" id="1200281"/>
    <lineage>
        <taxon>Bacteria</taxon>
        <taxon>Pseudomonadati</taxon>
        <taxon>Pseudomonadota</taxon>
        <taxon>Alphaproteobacteria</taxon>
        <taxon>Rhodobacterales</taxon>
        <taxon>Roseobacteraceae</taxon>
        <taxon>Falsiruegeria</taxon>
    </lineage>
</organism>
<protein>
    <recommendedName>
        <fullName evidence="4">Metal-binding integral membrane protein</fullName>
    </recommendedName>
</protein>
<feature type="transmembrane region" description="Helical" evidence="1">
    <location>
        <begin position="73"/>
        <end position="105"/>
    </location>
</feature>
<proteinExistence type="predicted"/>
<keyword evidence="1" id="KW-1133">Transmembrane helix</keyword>